<protein>
    <submittedName>
        <fullName evidence="2">Membrane protein</fullName>
    </submittedName>
</protein>
<dbReference type="Proteomes" id="UP000655208">
    <property type="component" value="Unassembled WGS sequence"/>
</dbReference>
<accession>A0A917WDR5</accession>
<sequence length="441" mass="46613">MTTTPAPDRAPTVPADLRRRLESDLRHRLRPMSGRNPHERGRSSTPVELLYDLTYVIAFGAAAEQLARQLGEGSTGPAIGAYLFAVFAISWAWMNFTWFASAYGNDDALFRTATIVQMIGVVVLTFGLPLSFSSAQHGGSPNNAVMVIGYVIMRVPLVGLWLRAARADPGRRRTALAYAATIAVAQAGWVLSAVLPLPVPVTVAVLVALALAEMTAPVVLERALGRAPWNAGHIAERFSLLTLITLGEVVAATTGAVAALVESHGWSAAAAAIAASGLVLAAALWWAYFLIPSRTMLEQHPGRTFLWRYAHLPMFGAVAAIGAGLRVAAAAVEEETYDLTLIAVALAVPVAAVVLMIFVTWSILMRSYDLSHVPLLLCAVLPLVAAVVVGSTAGSVPSSEPTLLVVVIGLVALSAVVEVVGHEIVGYRHTVRAVEDQAARS</sequence>
<keyword evidence="1" id="KW-0472">Membrane</keyword>
<reference evidence="2" key="2">
    <citation type="submission" date="2020-09" db="EMBL/GenBank/DDBJ databases">
        <authorList>
            <person name="Sun Q."/>
            <person name="Zhou Y."/>
        </authorList>
    </citation>
    <scope>NUCLEOTIDE SEQUENCE</scope>
    <source>
        <strain evidence="2">CGMCC 4.7308</strain>
    </source>
</reference>
<dbReference type="PANTHER" id="PTHR36840">
    <property type="entry name" value="BLL5714 PROTEIN"/>
    <property type="match status" value="1"/>
</dbReference>
<name>A0A917WDR5_9ACTN</name>
<dbReference type="Pfam" id="PF06772">
    <property type="entry name" value="LtrA"/>
    <property type="match status" value="1"/>
</dbReference>
<dbReference type="InterPro" id="IPR010640">
    <property type="entry name" value="Low_temperature_requirement_A"/>
</dbReference>
<feature type="transmembrane region" description="Helical" evidence="1">
    <location>
        <begin position="240"/>
        <end position="261"/>
    </location>
</feature>
<dbReference type="RefSeq" id="WP_188941091.1">
    <property type="nucleotide sequence ID" value="NZ_BMNA01000003.1"/>
</dbReference>
<feature type="transmembrane region" description="Helical" evidence="1">
    <location>
        <begin position="402"/>
        <end position="420"/>
    </location>
</feature>
<feature type="transmembrane region" description="Helical" evidence="1">
    <location>
        <begin position="267"/>
        <end position="291"/>
    </location>
</feature>
<feature type="transmembrane region" description="Helical" evidence="1">
    <location>
        <begin position="79"/>
        <end position="100"/>
    </location>
</feature>
<dbReference type="AlphaFoldDB" id="A0A917WDR5"/>
<organism evidence="2 3">
    <name type="scientific">Nakamurella endophytica</name>
    <dbReference type="NCBI Taxonomy" id="1748367"/>
    <lineage>
        <taxon>Bacteria</taxon>
        <taxon>Bacillati</taxon>
        <taxon>Actinomycetota</taxon>
        <taxon>Actinomycetes</taxon>
        <taxon>Nakamurellales</taxon>
        <taxon>Nakamurellaceae</taxon>
        <taxon>Nakamurella</taxon>
    </lineage>
</organism>
<feature type="transmembrane region" description="Helical" evidence="1">
    <location>
        <begin position="375"/>
        <end position="396"/>
    </location>
</feature>
<keyword evidence="1" id="KW-1133">Transmembrane helix</keyword>
<evidence type="ECO:0000313" key="2">
    <source>
        <dbReference type="EMBL" id="GGL97755.1"/>
    </source>
</evidence>
<keyword evidence="1" id="KW-0812">Transmembrane</keyword>
<reference evidence="2" key="1">
    <citation type="journal article" date="2014" name="Int. J. Syst. Evol. Microbiol.">
        <title>Complete genome sequence of Corynebacterium casei LMG S-19264T (=DSM 44701T), isolated from a smear-ripened cheese.</title>
        <authorList>
            <consortium name="US DOE Joint Genome Institute (JGI-PGF)"/>
            <person name="Walter F."/>
            <person name="Albersmeier A."/>
            <person name="Kalinowski J."/>
            <person name="Ruckert C."/>
        </authorList>
    </citation>
    <scope>NUCLEOTIDE SEQUENCE</scope>
    <source>
        <strain evidence="2">CGMCC 4.7308</strain>
    </source>
</reference>
<keyword evidence="3" id="KW-1185">Reference proteome</keyword>
<gene>
    <name evidence="2" type="primary">ltrA</name>
    <name evidence="2" type="ORF">GCM10011594_17010</name>
</gene>
<feature type="transmembrane region" description="Helical" evidence="1">
    <location>
        <begin position="175"/>
        <end position="195"/>
    </location>
</feature>
<evidence type="ECO:0000256" key="1">
    <source>
        <dbReference type="SAM" id="Phobius"/>
    </source>
</evidence>
<feature type="transmembrane region" description="Helical" evidence="1">
    <location>
        <begin position="112"/>
        <end position="132"/>
    </location>
</feature>
<comment type="caution">
    <text evidence="2">The sequence shown here is derived from an EMBL/GenBank/DDBJ whole genome shotgun (WGS) entry which is preliminary data.</text>
</comment>
<dbReference type="PANTHER" id="PTHR36840:SF1">
    <property type="entry name" value="BLL5714 PROTEIN"/>
    <property type="match status" value="1"/>
</dbReference>
<feature type="transmembrane region" description="Helical" evidence="1">
    <location>
        <begin position="312"/>
        <end position="329"/>
    </location>
</feature>
<feature type="transmembrane region" description="Helical" evidence="1">
    <location>
        <begin position="341"/>
        <end position="363"/>
    </location>
</feature>
<feature type="transmembrane region" description="Helical" evidence="1">
    <location>
        <begin position="144"/>
        <end position="163"/>
    </location>
</feature>
<proteinExistence type="predicted"/>
<evidence type="ECO:0000313" key="3">
    <source>
        <dbReference type="Proteomes" id="UP000655208"/>
    </source>
</evidence>
<feature type="transmembrane region" description="Helical" evidence="1">
    <location>
        <begin position="201"/>
        <end position="220"/>
    </location>
</feature>
<dbReference type="EMBL" id="BMNA01000003">
    <property type="protein sequence ID" value="GGL97755.1"/>
    <property type="molecule type" value="Genomic_DNA"/>
</dbReference>